<comment type="caution">
    <text evidence="5">The sequence shown here is derived from an EMBL/GenBank/DDBJ whole genome shotgun (WGS) entry which is preliminary data.</text>
</comment>
<dbReference type="InterPro" id="IPR000757">
    <property type="entry name" value="Beta-glucanase-like"/>
</dbReference>
<dbReference type="PANTHER" id="PTHR10963:SF55">
    <property type="entry name" value="GLYCOSIDE HYDROLASE FAMILY 16 PROTEIN"/>
    <property type="match status" value="1"/>
</dbReference>
<dbReference type="PROSITE" id="PS50093">
    <property type="entry name" value="PKD"/>
    <property type="match status" value="1"/>
</dbReference>
<dbReference type="PANTHER" id="PTHR10963">
    <property type="entry name" value="GLYCOSYL HYDROLASE-RELATED"/>
    <property type="match status" value="1"/>
</dbReference>
<sequence>MKNIYKLSFLMLFSLAALYSCQEDDQEFGEVVAPTNLTLDATVLNTSAEFPNGDGGGLVSFTASADDVITFEYRFDDGTSSTITSGEITHPFTRTGTNTYNVTVIAKGTGGASSSTTKEVTVFTSFDDPVSKMGLTGANQAYLDGTEGPYAGVEGDSIPTKVWRIADAMPGHLSLGPAESTEPIWYSAAPFEKEGGCFYDDRISFALNLDGDIIFEHDNNGQTFFNTNYLNVGGGTNGTGDECFDFDTSGEKSVSLAAANSIFPEDATTGTQMIISDGGFMSYYLGTNNGYEILEITDDYLYIRTISGANPAEAWYLKLTAEGDSPFETEFPGDSEEEAAWSQEFEGSSLDTSIWNYEIGNGDNGWGNGEAQYYTDQNTEVSNGTLKINAIAEPTNGYNYSSARITTQDNFEFQYGRIEVRAKLPSAGGTWPAIWMLGSTFDTEGWPNCGEIDIMEHVGNELGEVLGTLHFPGNSGGDAVSQGTNVENVATEFHKYTMEWTEDHIVFLVDGEVYHEFTNMAGTPFVDHEFFLILNVAMGGTLGGTIDPAFTQDTMEIDYVRVYQ</sequence>
<feature type="signal peptide" evidence="2">
    <location>
        <begin position="1"/>
        <end position="22"/>
    </location>
</feature>
<dbReference type="Gene3D" id="2.60.120.200">
    <property type="match status" value="1"/>
</dbReference>
<organism evidence="5 6">
    <name type="scientific">Mesonia mobilis</name>
    <dbReference type="NCBI Taxonomy" id="369791"/>
    <lineage>
        <taxon>Bacteria</taxon>
        <taxon>Pseudomonadati</taxon>
        <taxon>Bacteroidota</taxon>
        <taxon>Flavobacteriia</taxon>
        <taxon>Flavobacteriales</taxon>
        <taxon>Flavobacteriaceae</taxon>
        <taxon>Mesonia</taxon>
    </lineage>
</organism>
<dbReference type="SUPFAM" id="SSF49299">
    <property type="entry name" value="PKD domain"/>
    <property type="match status" value="1"/>
</dbReference>
<protein>
    <recommendedName>
        <fullName evidence="7">Glycosyl hydrolases family 16</fullName>
    </recommendedName>
</protein>
<dbReference type="InterPro" id="IPR013783">
    <property type="entry name" value="Ig-like_fold"/>
</dbReference>
<evidence type="ECO:0008006" key="7">
    <source>
        <dbReference type="Google" id="ProtNLM"/>
    </source>
</evidence>
<dbReference type="Proteomes" id="UP000615593">
    <property type="component" value="Unassembled WGS sequence"/>
</dbReference>
<name>A0ABQ3BHY0_9FLAO</name>
<dbReference type="Pfam" id="PF00801">
    <property type="entry name" value="PKD"/>
    <property type="match status" value="1"/>
</dbReference>
<dbReference type="CDD" id="cd00146">
    <property type="entry name" value="PKD"/>
    <property type="match status" value="1"/>
</dbReference>
<proteinExistence type="inferred from homology"/>
<evidence type="ECO:0000256" key="1">
    <source>
        <dbReference type="ARBA" id="ARBA00006865"/>
    </source>
</evidence>
<evidence type="ECO:0000259" key="4">
    <source>
        <dbReference type="PROSITE" id="PS51762"/>
    </source>
</evidence>
<evidence type="ECO:0000313" key="5">
    <source>
        <dbReference type="EMBL" id="GGZ46063.1"/>
    </source>
</evidence>
<comment type="similarity">
    <text evidence="1">Belongs to the glycosyl hydrolase 16 family.</text>
</comment>
<dbReference type="InterPro" id="IPR000601">
    <property type="entry name" value="PKD_dom"/>
</dbReference>
<evidence type="ECO:0000259" key="3">
    <source>
        <dbReference type="PROSITE" id="PS50093"/>
    </source>
</evidence>
<dbReference type="EMBL" id="BMWY01000001">
    <property type="protein sequence ID" value="GGZ46063.1"/>
    <property type="molecule type" value="Genomic_DNA"/>
</dbReference>
<dbReference type="CDD" id="cd08023">
    <property type="entry name" value="GH16_laminarinase_like"/>
    <property type="match status" value="1"/>
</dbReference>
<dbReference type="InterPro" id="IPR050546">
    <property type="entry name" value="Glycosyl_Hydrlase_16"/>
</dbReference>
<feature type="domain" description="PKD" evidence="3">
    <location>
        <begin position="62"/>
        <end position="122"/>
    </location>
</feature>
<dbReference type="PROSITE" id="PS51257">
    <property type="entry name" value="PROKAR_LIPOPROTEIN"/>
    <property type="match status" value="1"/>
</dbReference>
<dbReference type="SUPFAM" id="SSF49899">
    <property type="entry name" value="Concanavalin A-like lectins/glucanases"/>
    <property type="match status" value="1"/>
</dbReference>
<dbReference type="RefSeq" id="WP_027886035.1">
    <property type="nucleotide sequence ID" value="NZ_BMWY01000001.1"/>
</dbReference>
<dbReference type="Gene3D" id="2.60.40.10">
    <property type="entry name" value="Immunoglobulins"/>
    <property type="match status" value="1"/>
</dbReference>
<dbReference type="InterPro" id="IPR035986">
    <property type="entry name" value="PKD_dom_sf"/>
</dbReference>
<gene>
    <name evidence="5" type="ORF">GCM10008088_04270</name>
</gene>
<reference evidence="6" key="1">
    <citation type="journal article" date="2019" name="Int. J. Syst. Evol. Microbiol.">
        <title>The Global Catalogue of Microorganisms (GCM) 10K type strain sequencing project: providing services to taxonomists for standard genome sequencing and annotation.</title>
        <authorList>
            <consortium name="The Broad Institute Genomics Platform"/>
            <consortium name="The Broad Institute Genome Sequencing Center for Infectious Disease"/>
            <person name="Wu L."/>
            <person name="Ma J."/>
        </authorList>
    </citation>
    <scope>NUCLEOTIDE SEQUENCE [LARGE SCALE GENOMIC DNA]</scope>
    <source>
        <strain evidence="6">KCTC 12708</strain>
    </source>
</reference>
<feature type="chain" id="PRO_5045991064" description="Glycosyl hydrolases family 16" evidence="2">
    <location>
        <begin position="23"/>
        <end position="564"/>
    </location>
</feature>
<accession>A0ABQ3BHY0</accession>
<keyword evidence="6" id="KW-1185">Reference proteome</keyword>
<dbReference type="PROSITE" id="PS51762">
    <property type="entry name" value="GH16_2"/>
    <property type="match status" value="1"/>
</dbReference>
<dbReference type="GeneID" id="94368073"/>
<evidence type="ECO:0000256" key="2">
    <source>
        <dbReference type="SAM" id="SignalP"/>
    </source>
</evidence>
<feature type="domain" description="GH16" evidence="4">
    <location>
        <begin position="329"/>
        <end position="564"/>
    </location>
</feature>
<evidence type="ECO:0000313" key="6">
    <source>
        <dbReference type="Proteomes" id="UP000615593"/>
    </source>
</evidence>
<dbReference type="Pfam" id="PF00722">
    <property type="entry name" value="Glyco_hydro_16"/>
    <property type="match status" value="1"/>
</dbReference>
<dbReference type="InterPro" id="IPR013320">
    <property type="entry name" value="ConA-like_dom_sf"/>
</dbReference>
<keyword evidence="2" id="KW-0732">Signal</keyword>